<dbReference type="AlphaFoldDB" id="A0AAV9PN53"/>
<dbReference type="PANTHER" id="PTHR42068:SF1">
    <property type="entry name" value="YALI0B18964P"/>
    <property type="match status" value="1"/>
</dbReference>
<feature type="compositionally biased region" description="Basic residues" evidence="1">
    <location>
        <begin position="1058"/>
        <end position="1069"/>
    </location>
</feature>
<feature type="region of interest" description="Disordered" evidence="1">
    <location>
        <begin position="87"/>
        <end position="700"/>
    </location>
</feature>
<evidence type="ECO:0000313" key="3">
    <source>
        <dbReference type="Proteomes" id="UP001337655"/>
    </source>
</evidence>
<accession>A0AAV9PN53</accession>
<feature type="compositionally biased region" description="Polar residues" evidence="1">
    <location>
        <begin position="987"/>
        <end position="1015"/>
    </location>
</feature>
<feature type="compositionally biased region" description="Basic and acidic residues" evidence="1">
    <location>
        <begin position="210"/>
        <end position="221"/>
    </location>
</feature>
<feature type="region of interest" description="Disordered" evidence="1">
    <location>
        <begin position="1"/>
        <end position="66"/>
    </location>
</feature>
<feature type="compositionally biased region" description="Low complexity" evidence="1">
    <location>
        <begin position="459"/>
        <end position="486"/>
    </location>
</feature>
<proteinExistence type="predicted"/>
<feature type="compositionally biased region" description="Polar residues" evidence="1">
    <location>
        <begin position="222"/>
        <end position="232"/>
    </location>
</feature>
<reference evidence="2 3" key="1">
    <citation type="submission" date="2023-08" db="EMBL/GenBank/DDBJ databases">
        <title>Black Yeasts Isolated from many extreme environments.</title>
        <authorList>
            <person name="Coleine C."/>
            <person name="Stajich J.E."/>
            <person name="Selbmann L."/>
        </authorList>
    </citation>
    <scope>NUCLEOTIDE SEQUENCE [LARGE SCALE GENOMIC DNA]</scope>
    <source>
        <strain evidence="2 3">CCFEE 5935</strain>
    </source>
</reference>
<feature type="compositionally biased region" description="Low complexity" evidence="1">
    <location>
        <begin position="602"/>
        <end position="620"/>
    </location>
</feature>
<organism evidence="2 3">
    <name type="scientific">Saxophila tyrrhenica</name>
    <dbReference type="NCBI Taxonomy" id="1690608"/>
    <lineage>
        <taxon>Eukaryota</taxon>
        <taxon>Fungi</taxon>
        <taxon>Dikarya</taxon>
        <taxon>Ascomycota</taxon>
        <taxon>Pezizomycotina</taxon>
        <taxon>Dothideomycetes</taxon>
        <taxon>Dothideomycetidae</taxon>
        <taxon>Mycosphaerellales</taxon>
        <taxon>Extremaceae</taxon>
        <taxon>Saxophila</taxon>
    </lineage>
</organism>
<comment type="caution">
    <text evidence="2">The sequence shown here is derived from an EMBL/GenBank/DDBJ whole genome shotgun (WGS) entry which is preliminary data.</text>
</comment>
<name>A0AAV9PN53_9PEZI</name>
<feature type="compositionally biased region" description="Acidic residues" evidence="1">
    <location>
        <begin position="549"/>
        <end position="566"/>
    </location>
</feature>
<dbReference type="Proteomes" id="UP001337655">
    <property type="component" value="Unassembled WGS sequence"/>
</dbReference>
<dbReference type="PANTHER" id="PTHR42068">
    <property type="entry name" value="YALI0B18964P"/>
    <property type="match status" value="1"/>
</dbReference>
<evidence type="ECO:0000313" key="2">
    <source>
        <dbReference type="EMBL" id="KAK5173686.1"/>
    </source>
</evidence>
<feature type="compositionally biased region" description="Polar residues" evidence="1">
    <location>
        <begin position="384"/>
        <end position="393"/>
    </location>
</feature>
<feature type="compositionally biased region" description="Polar residues" evidence="1">
    <location>
        <begin position="487"/>
        <end position="506"/>
    </location>
</feature>
<protein>
    <submittedName>
        <fullName evidence="2">Uncharacterized protein</fullName>
    </submittedName>
</protein>
<keyword evidence="3" id="KW-1185">Reference proteome</keyword>
<feature type="region of interest" description="Disordered" evidence="1">
    <location>
        <begin position="964"/>
        <end position="1084"/>
    </location>
</feature>
<dbReference type="EMBL" id="JAVRRT010000003">
    <property type="protein sequence ID" value="KAK5173686.1"/>
    <property type="molecule type" value="Genomic_DNA"/>
</dbReference>
<feature type="compositionally biased region" description="Low complexity" evidence="1">
    <location>
        <begin position="238"/>
        <end position="257"/>
    </location>
</feature>
<dbReference type="GeneID" id="89923714"/>
<gene>
    <name evidence="2" type="ORF">LTR77_002367</name>
</gene>
<feature type="compositionally biased region" description="Low complexity" evidence="1">
    <location>
        <begin position="23"/>
        <end position="33"/>
    </location>
</feature>
<sequence>MPKNPLKFARRKSSGNILDEESPAASPAQASSSFRVLERPEKINLNGDNRGAADRLRQVQRPFNSPLVGLRGKSVENLTAAVNRCVGDAGDGYAASRKLNSYRGSAGTTNSGSSGYNESLSASARHSSSSTLPSSVDAEREPDEDDLFPRKVKTTPMYPGSTPKADAPLPPPPSFSTRAARALSWGQKHNRNGSGVANAPPVPPVPNVPERSHSPPQRERALTTSSYASTAVPSKPTLDLNLGSSDLGGDFSSMFDGSKGHSPSDLGPPPPPPKLAYHRTESEPMFPPKTHSRQAFGRAPEELKSIRDAAGSPYSLDSQSSNEGLMAGASPMGSPRLPEDAPPVPAHGSGLSNMAPAFLGKSKAGYAPLSDRTSPGFDSRMSHDSQNGYSGSDVNDEADNYSSSEDEAINFKRVQPNDRNNTDGFSTSRESRSATVTRKPLAGPSNASPATRAPNGMLSQASAGASRSGAMSPASSEGGGSLWESSNTTPRAATAKLSNSETTFDSSPVGPPSRALRPQHMRTESGTLKKMTKEQFEQLQRGGPSSADQSDEDDNSADEYDAEDDADRAKRLARQRQKQEANMSVYRQQMKKVTGGGPADLPSAARPSMDRAAASAPAAAGLLHFGGIGGQPPPDSVRGKQTDDDDEDVPLGILQAHGFPSSSRPPTRQGENDLGHQRRMSSATSIAGGGAGQGNLPPFARRLPQDPYFGASVVNQPQRESLGMSGAASVYGGASMMQQQQPMMQPQQQQMGHPGGLVGIIAGEERAKAARRGSPNPATGAFPGAGANPGMGMGRSMTMGNLQPPQTYMPSGGMMPQMPMMPGMPPMPPMPMMPSTPDPQQEQMKQFMQMQMQFMQNMMEMQSRQLGQTPPPQTPSPDFLGVPMQGSRQSMMSQAGPGTPSIRSQAPPYQGRAMTMTHLPTRWDVPPGAQRPNSAMPTTYAPSGMNVPGAGPGPGYAPSIAPSERSNVGMPSRYRPVTSGGNDGMGRSQTMTSSLTVNPYAPQHQQQNLSPAVQQQPPPEQRKSSMIRLVEKQKGAPRVMAKQVQADEEEEEGWAEMKKRRERKKFGFGRKKDNGVEGLYQEYE</sequence>
<feature type="compositionally biased region" description="Low complexity" evidence="1">
    <location>
        <begin position="104"/>
        <end position="135"/>
    </location>
</feature>
<dbReference type="RefSeq" id="XP_064662381.1">
    <property type="nucleotide sequence ID" value="XM_064799626.1"/>
</dbReference>
<feature type="compositionally biased region" description="Polar residues" evidence="1">
    <location>
        <begin position="417"/>
        <end position="436"/>
    </location>
</feature>
<evidence type="ECO:0000256" key="1">
    <source>
        <dbReference type="SAM" id="MobiDB-lite"/>
    </source>
</evidence>
<feature type="compositionally biased region" description="Acidic residues" evidence="1">
    <location>
        <begin position="394"/>
        <end position="408"/>
    </location>
</feature>